<dbReference type="Gene3D" id="3.80.10.10">
    <property type="entry name" value="Ribonuclease Inhibitor"/>
    <property type="match status" value="1"/>
</dbReference>
<dbReference type="InterPro" id="IPR032675">
    <property type="entry name" value="LRR_dom_sf"/>
</dbReference>
<accession>A0A9P5SEC7</accession>
<comment type="caution">
    <text evidence="1">The sequence shown here is derived from an EMBL/GenBank/DDBJ whole genome shotgun (WGS) entry which is preliminary data.</text>
</comment>
<protein>
    <submittedName>
        <fullName evidence="1">Uncharacterized protein</fullName>
    </submittedName>
</protein>
<dbReference type="Proteomes" id="UP000696485">
    <property type="component" value="Unassembled WGS sequence"/>
</dbReference>
<organism evidence="1 2">
    <name type="scientific">Podila minutissima</name>
    <dbReference type="NCBI Taxonomy" id="64525"/>
    <lineage>
        <taxon>Eukaryota</taxon>
        <taxon>Fungi</taxon>
        <taxon>Fungi incertae sedis</taxon>
        <taxon>Mucoromycota</taxon>
        <taxon>Mortierellomycotina</taxon>
        <taxon>Mortierellomycetes</taxon>
        <taxon>Mortierellales</taxon>
        <taxon>Mortierellaceae</taxon>
        <taxon>Podila</taxon>
    </lineage>
</organism>
<dbReference type="SUPFAM" id="SSF52047">
    <property type="entry name" value="RNI-like"/>
    <property type="match status" value="1"/>
</dbReference>
<keyword evidence="2" id="KW-1185">Reference proteome</keyword>
<proteinExistence type="predicted"/>
<name>A0A9P5SEC7_9FUNG</name>
<dbReference type="EMBL" id="JAAAUY010000692">
    <property type="protein sequence ID" value="KAF9327184.1"/>
    <property type="molecule type" value="Genomic_DNA"/>
</dbReference>
<sequence length="499" mass="56320">MLPSPSRSSLPTPHSLHEIEWDTIEKHLQEANRHGKACLLHYLDRIVLSGTQVPRHLGSLLPSFSLVRSLEMTLKDAAYLNLSEIFEHCVNLKQLKIEGPHYAVVDLFLHHYHDEDSSTGEEPHLRPTYPKLTSLSLQKVKISQKNILTLINAFPGLTTLHIHCIIGHDSCYRPVPSLVRLDLRVLYKWAAHACPNLLDETFCRTVAQTPIDSISVSCGRPPTHNIPHPELHGVLWLGTVLPAVCALVQPNHPSADRERELHVLLDLHPGLHNALSAPLLQLVVAPQMALRASDLRICTTSAVALTAKDSKSSSSSGSHDRKHVVKLHNADEKNLSRFLKHSPSDPCTLLPHLTAWVCHKLTRLSLRIEDKLPLVLASVAQACPQLEELVVKTNILMLDQSHKVEDQTWLIEQSHHPQAPVKHRSWHTRQHRLSGMLAEVRYKYVELEDQIRCLSSLRGLERLVFRVSYLLGGFHRRTAVAQTRRQRCKTRRGLAQASR</sequence>
<evidence type="ECO:0000313" key="1">
    <source>
        <dbReference type="EMBL" id="KAF9327184.1"/>
    </source>
</evidence>
<reference evidence="1" key="1">
    <citation type="journal article" date="2020" name="Fungal Divers.">
        <title>Resolving the Mortierellaceae phylogeny through synthesis of multi-gene phylogenetics and phylogenomics.</title>
        <authorList>
            <person name="Vandepol N."/>
            <person name="Liber J."/>
            <person name="Desiro A."/>
            <person name="Na H."/>
            <person name="Kennedy M."/>
            <person name="Barry K."/>
            <person name="Grigoriev I.V."/>
            <person name="Miller A.N."/>
            <person name="O'Donnell K."/>
            <person name="Stajich J.E."/>
            <person name="Bonito G."/>
        </authorList>
    </citation>
    <scope>NUCLEOTIDE SEQUENCE</scope>
    <source>
        <strain evidence="1">NVP1</strain>
    </source>
</reference>
<evidence type="ECO:0000313" key="2">
    <source>
        <dbReference type="Proteomes" id="UP000696485"/>
    </source>
</evidence>
<gene>
    <name evidence="1" type="ORF">BG006_009471</name>
</gene>
<dbReference type="AlphaFoldDB" id="A0A9P5SEC7"/>